<sequence>MWEEPLFTTNSSRKTEIANTGRGAQSLMSLFGVTTTDRTDVVVVHAADLGWLADWLAGWQVCGVCVRFPVVDSALAVHRALSP</sequence>
<accession>A0A7I4YF36</accession>
<evidence type="ECO:0000313" key="1">
    <source>
        <dbReference type="Proteomes" id="UP000025227"/>
    </source>
</evidence>
<dbReference type="WBParaSite" id="HCON_00092170-00001">
    <property type="protein sequence ID" value="HCON_00092170-00001"/>
    <property type="gene ID" value="HCON_00092170"/>
</dbReference>
<reference evidence="2" key="1">
    <citation type="submission" date="2020-12" db="UniProtKB">
        <authorList>
            <consortium name="WormBaseParasite"/>
        </authorList>
    </citation>
    <scope>IDENTIFICATION</scope>
    <source>
        <strain evidence="2">MHco3</strain>
    </source>
</reference>
<protein>
    <submittedName>
        <fullName evidence="2">AMP-dependent synthetase and ligase domain containing protein</fullName>
    </submittedName>
</protein>
<dbReference type="AlphaFoldDB" id="A0A7I4YF36"/>
<organism evidence="1 2">
    <name type="scientific">Haemonchus contortus</name>
    <name type="common">Barber pole worm</name>
    <dbReference type="NCBI Taxonomy" id="6289"/>
    <lineage>
        <taxon>Eukaryota</taxon>
        <taxon>Metazoa</taxon>
        <taxon>Ecdysozoa</taxon>
        <taxon>Nematoda</taxon>
        <taxon>Chromadorea</taxon>
        <taxon>Rhabditida</taxon>
        <taxon>Rhabditina</taxon>
        <taxon>Rhabditomorpha</taxon>
        <taxon>Strongyloidea</taxon>
        <taxon>Trichostrongylidae</taxon>
        <taxon>Haemonchus</taxon>
    </lineage>
</organism>
<name>A0A7I4YF36_HAECO</name>
<evidence type="ECO:0000313" key="2">
    <source>
        <dbReference type="WBParaSite" id="HCON_00092170-00001"/>
    </source>
</evidence>
<keyword evidence="1" id="KW-1185">Reference proteome</keyword>
<dbReference type="Proteomes" id="UP000025227">
    <property type="component" value="Unplaced"/>
</dbReference>
<proteinExistence type="predicted"/>